<comment type="caution">
    <text evidence="3">The sequence shown here is derived from an EMBL/GenBank/DDBJ whole genome shotgun (WGS) entry which is preliminary data.</text>
</comment>
<gene>
    <name evidence="3" type="ORF">B0T14DRAFT_499683</name>
</gene>
<keyword evidence="2" id="KW-0472">Membrane</keyword>
<protein>
    <submittedName>
        <fullName evidence="3">Uncharacterized protein</fullName>
    </submittedName>
</protein>
<organism evidence="3 4">
    <name type="scientific">Immersiella caudata</name>
    <dbReference type="NCBI Taxonomy" id="314043"/>
    <lineage>
        <taxon>Eukaryota</taxon>
        <taxon>Fungi</taxon>
        <taxon>Dikarya</taxon>
        <taxon>Ascomycota</taxon>
        <taxon>Pezizomycotina</taxon>
        <taxon>Sordariomycetes</taxon>
        <taxon>Sordariomycetidae</taxon>
        <taxon>Sordariales</taxon>
        <taxon>Lasiosphaeriaceae</taxon>
        <taxon>Immersiella</taxon>
    </lineage>
</organism>
<reference evidence="3" key="1">
    <citation type="submission" date="2023-06" db="EMBL/GenBank/DDBJ databases">
        <title>Genome-scale phylogeny and comparative genomics of the fungal order Sordariales.</title>
        <authorList>
            <consortium name="Lawrence Berkeley National Laboratory"/>
            <person name="Hensen N."/>
            <person name="Bonometti L."/>
            <person name="Westerberg I."/>
            <person name="Brannstrom I.O."/>
            <person name="Guillou S."/>
            <person name="Cros-Aarteil S."/>
            <person name="Calhoun S."/>
            <person name="Haridas S."/>
            <person name="Kuo A."/>
            <person name="Mondo S."/>
            <person name="Pangilinan J."/>
            <person name="Riley R."/>
            <person name="Labutti K."/>
            <person name="Andreopoulos B."/>
            <person name="Lipzen A."/>
            <person name="Chen C."/>
            <person name="Yanf M."/>
            <person name="Daum C."/>
            <person name="Ng V."/>
            <person name="Clum A."/>
            <person name="Steindorff A."/>
            <person name="Ohm R."/>
            <person name="Martin F."/>
            <person name="Silar P."/>
            <person name="Natvig D."/>
            <person name="Lalanne C."/>
            <person name="Gautier V."/>
            <person name="Ament-Velasquez S.L."/>
            <person name="Kruys A."/>
            <person name="Hutchinson M.I."/>
            <person name="Powell A.J."/>
            <person name="Barry K."/>
            <person name="Miller A.N."/>
            <person name="Grigoriev I.V."/>
            <person name="Debuchy R."/>
            <person name="Gladieux P."/>
            <person name="Thoren M.H."/>
            <person name="Johannesson H."/>
        </authorList>
    </citation>
    <scope>NUCLEOTIDE SEQUENCE</scope>
    <source>
        <strain evidence="3">CBS 606.72</strain>
    </source>
</reference>
<evidence type="ECO:0000313" key="3">
    <source>
        <dbReference type="EMBL" id="KAK0614413.1"/>
    </source>
</evidence>
<keyword evidence="2" id="KW-0812">Transmembrane</keyword>
<evidence type="ECO:0000256" key="1">
    <source>
        <dbReference type="SAM" id="MobiDB-lite"/>
    </source>
</evidence>
<dbReference type="Proteomes" id="UP001175000">
    <property type="component" value="Unassembled WGS sequence"/>
</dbReference>
<dbReference type="AlphaFoldDB" id="A0AA39WFG8"/>
<keyword evidence="4" id="KW-1185">Reference proteome</keyword>
<name>A0AA39WFG8_9PEZI</name>
<sequence>MLANGFPYSPLKRTRLRERGLRCVTAFFSGRVLRGAPRLLIYLVACLIISFLVLRFVSQELSQAAAETSKAVWHWHTGESWDASRIRIDQENFLGYGEDGLGNFRIVVFGEQDVATPSRKRTGEKVPGWTDVMCRELHCSTYMSYVPSRDNKERSMLSIGLYAQALEEVAKHSSDASGPGEDYSFQAEAYPTAWELPDLDQQITAFLATKAPDTPPRETLWVFSFGTWDVWSLATLPADYGRLLMGQMTDYLFQQIERVYQASLNQSSIAYSDVHGKFQHPSVEQRQHRTDMFRVLIPRLFDPTLTPAWSTDRPDLGDGHPKAEQLRTTTILTNEWNDHILKKMESWARGPDSNGNSAPAPAPEPERKDPLAAEKAADKEDTARELLSLYGVGPATQEPPQSRSPEAQPPPNHRRSVPHLPRSSSPSDPLRDGFLLDLPSYIIDAITERQLRAAGLKDGNGVGGKPVGEGFKDVWSSCAGEMRERVCEMMQEHLFTTGWTVSGRAVRNIGEIAAEMVLVNATARSGWEGR</sequence>
<evidence type="ECO:0000256" key="2">
    <source>
        <dbReference type="SAM" id="Phobius"/>
    </source>
</evidence>
<feature type="transmembrane region" description="Helical" evidence="2">
    <location>
        <begin position="39"/>
        <end position="57"/>
    </location>
</feature>
<feature type="compositionally biased region" description="Basic and acidic residues" evidence="1">
    <location>
        <begin position="364"/>
        <end position="380"/>
    </location>
</feature>
<accession>A0AA39WFG8</accession>
<feature type="compositionally biased region" description="Low complexity" evidence="1">
    <location>
        <begin position="418"/>
        <end position="428"/>
    </location>
</feature>
<proteinExistence type="predicted"/>
<keyword evidence="2" id="KW-1133">Transmembrane helix</keyword>
<feature type="region of interest" description="Disordered" evidence="1">
    <location>
        <begin position="392"/>
        <end position="431"/>
    </location>
</feature>
<feature type="region of interest" description="Disordered" evidence="1">
    <location>
        <begin position="347"/>
        <end position="380"/>
    </location>
</feature>
<evidence type="ECO:0000313" key="4">
    <source>
        <dbReference type="Proteomes" id="UP001175000"/>
    </source>
</evidence>
<dbReference type="EMBL" id="JAULSU010000006">
    <property type="protein sequence ID" value="KAK0614413.1"/>
    <property type="molecule type" value="Genomic_DNA"/>
</dbReference>